<feature type="region of interest" description="Disordered" evidence="1">
    <location>
        <begin position="228"/>
        <end position="342"/>
    </location>
</feature>
<feature type="compositionally biased region" description="Basic and acidic residues" evidence="1">
    <location>
        <begin position="228"/>
        <end position="255"/>
    </location>
</feature>
<evidence type="ECO:0000256" key="1">
    <source>
        <dbReference type="SAM" id="MobiDB-lite"/>
    </source>
</evidence>
<dbReference type="InterPro" id="IPR008984">
    <property type="entry name" value="SMAD_FHA_dom_sf"/>
</dbReference>
<organism evidence="4 5">
    <name type="scientific">Penicillium decumbens</name>
    <dbReference type="NCBI Taxonomy" id="69771"/>
    <lineage>
        <taxon>Eukaryota</taxon>
        <taxon>Fungi</taxon>
        <taxon>Dikarya</taxon>
        <taxon>Ascomycota</taxon>
        <taxon>Pezizomycotina</taxon>
        <taxon>Eurotiomycetes</taxon>
        <taxon>Eurotiomycetidae</taxon>
        <taxon>Eurotiales</taxon>
        <taxon>Aspergillaceae</taxon>
        <taxon>Penicillium</taxon>
    </lineage>
</organism>
<feature type="region of interest" description="Disordered" evidence="1">
    <location>
        <begin position="162"/>
        <end position="182"/>
    </location>
</feature>
<feature type="domain" description="FHA" evidence="3">
    <location>
        <begin position="44"/>
        <end position="105"/>
    </location>
</feature>
<dbReference type="Pfam" id="PF00498">
    <property type="entry name" value="FHA"/>
    <property type="match status" value="1"/>
</dbReference>
<reference evidence="5" key="1">
    <citation type="journal article" date="2017" name="Nat. Microbiol.">
        <title>Global analysis of biosynthetic gene clusters reveals vast potential of secondary metabolite production in Penicillium species.</title>
        <authorList>
            <person name="Nielsen J.C."/>
            <person name="Grijseels S."/>
            <person name="Prigent S."/>
            <person name="Ji B."/>
            <person name="Dainat J."/>
            <person name="Nielsen K.F."/>
            <person name="Frisvad J.C."/>
            <person name="Workman M."/>
            <person name="Nielsen J."/>
        </authorList>
    </citation>
    <scope>NUCLEOTIDE SEQUENCE [LARGE SCALE GENOMIC DNA]</scope>
    <source>
        <strain evidence="5">IBT 11843</strain>
    </source>
</reference>
<keyword evidence="2" id="KW-0812">Transmembrane</keyword>
<dbReference type="InterPro" id="IPR000253">
    <property type="entry name" value="FHA_dom"/>
</dbReference>
<evidence type="ECO:0000313" key="4">
    <source>
        <dbReference type="EMBL" id="OQD76029.1"/>
    </source>
</evidence>
<feature type="compositionally biased region" description="Acidic residues" evidence="1">
    <location>
        <begin position="300"/>
        <end position="318"/>
    </location>
</feature>
<dbReference type="EMBL" id="MDYL01000005">
    <property type="protein sequence ID" value="OQD76029.1"/>
    <property type="molecule type" value="Genomic_DNA"/>
</dbReference>
<comment type="caution">
    <text evidence="4">The sequence shown here is derived from an EMBL/GenBank/DDBJ whole genome shotgun (WGS) entry which is preliminary data.</text>
</comment>
<keyword evidence="2" id="KW-0472">Membrane</keyword>
<evidence type="ECO:0000256" key="2">
    <source>
        <dbReference type="SAM" id="Phobius"/>
    </source>
</evidence>
<feature type="compositionally biased region" description="Polar residues" evidence="1">
    <location>
        <begin position="376"/>
        <end position="391"/>
    </location>
</feature>
<dbReference type="PROSITE" id="PS50006">
    <property type="entry name" value="FHA_DOMAIN"/>
    <property type="match status" value="1"/>
</dbReference>
<protein>
    <recommendedName>
        <fullName evidence="3">FHA domain-containing protein</fullName>
    </recommendedName>
</protein>
<dbReference type="InterPro" id="IPR051176">
    <property type="entry name" value="Cent_Immune-Sig_Mod"/>
</dbReference>
<feature type="transmembrane region" description="Helical" evidence="2">
    <location>
        <begin position="537"/>
        <end position="562"/>
    </location>
</feature>
<dbReference type="SUPFAM" id="SSF49879">
    <property type="entry name" value="SMAD/FHA domain"/>
    <property type="match status" value="1"/>
</dbReference>
<name>A0A1V6PG75_PENDC</name>
<proteinExistence type="predicted"/>
<dbReference type="SMART" id="SM00240">
    <property type="entry name" value="FHA"/>
    <property type="match status" value="1"/>
</dbReference>
<sequence length="568" mass="62538">MLPSPSDSANMSDVQVSVVLTPVNVDAELALVRSFTLSASEPSIEIGRCSKREVKNRIPAKDNAWFDTRVMSRDHAELSISLDTRNIYICDYGSTHGTWINNSRLITGEKTPLIHGDVLTFGVPVDREDQMYPALAVKCKFDWIDEWPANDEVPIKPSKVETITPPASKLRPSTSTNTFCVPEDDSDVEEISVTKVGYPKAFLQRNFTHPTEPIYVVDDEGVPEILQKERHANEESKSSGDPDSRREDVVLKDQDDSADFNDEEESELESSEPSSIVGSNDRDNSITADLKQAGCYEFEQFSEEDSESDSDSAWDEDAQSVIESSVDDDSYDDEEIYINTNSFVDPSMLSREKIREDAFINSVDSALHVKPEATESKPSIPTANAQYGSQGPSFEPSHSFPPPPISAYDVSPWRLQNFTPSAHTPYPRFEYADGPFSCKYGSVYPRNHFDTIPSAPFREPSPVKGLSPDLTSVSLKRKASEMETQDAQQPEVLVPVSQPDLNSIPKVEVVDAISSALSESEPSNKRVKSSHSPSNAMAGYTATAVISALLGGLGTIVLLAALPAEYFQ</sequence>
<dbReference type="GO" id="GO:0005737">
    <property type="term" value="C:cytoplasm"/>
    <property type="evidence" value="ECO:0007669"/>
    <property type="project" value="TreeGrafter"/>
</dbReference>
<feature type="compositionally biased region" description="Acidic residues" evidence="1">
    <location>
        <begin position="325"/>
        <end position="336"/>
    </location>
</feature>
<keyword evidence="5" id="KW-1185">Reference proteome</keyword>
<dbReference type="STRING" id="69771.A0A1V6PG75"/>
<dbReference type="Gene3D" id="2.60.200.20">
    <property type="match status" value="1"/>
</dbReference>
<feature type="compositionally biased region" description="Acidic residues" evidence="1">
    <location>
        <begin position="256"/>
        <end position="270"/>
    </location>
</feature>
<dbReference type="PANTHER" id="PTHR15715:SF37">
    <property type="entry name" value="LD47843P"/>
    <property type="match status" value="1"/>
</dbReference>
<dbReference type="OrthoDB" id="4096268at2759"/>
<dbReference type="Proteomes" id="UP000191522">
    <property type="component" value="Unassembled WGS sequence"/>
</dbReference>
<evidence type="ECO:0000313" key="5">
    <source>
        <dbReference type="Proteomes" id="UP000191522"/>
    </source>
</evidence>
<evidence type="ECO:0000259" key="3">
    <source>
        <dbReference type="PROSITE" id="PS50006"/>
    </source>
</evidence>
<dbReference type="AlphaFoldDB" id="A0A1V6PG75"/>
<feature type="region of interest" description="Disordered" evidence="1">
    <location>
        <begin position="371"/>
        <end position="405"/>
    </location>
</feature>
<gene>
    <name evidence="4" type="ORF">PENDEC_c005G03227</name>
</gene>
<dbReference type="PANTHER" id="PTHR15715">
    <property type="entry name" value="CENTROSOMAL PROTEIN OF 170 KDA"/>
    <property type="match status" value="1"/>
</dbReference>
<accession>A0A1V6PG75</accession>
<keyword evidence="2" id="KW-1133">Transmembrane helix</keyword>